<dbReference type="EMBL" id="CAKASE010000083">
    <property type="protein sequence ID" value="CAG9585408.1"/>
    <property type="molecule type" value="Genomic_DNA"/>
</dbReference>
<accession>A0A8J2VXI4</accession>
<dbReference type="Proteomes" id="UP000789524">
    <property type="component" value="Unassembled WGS sequence"/>
</dbReference>
<feature type="region of interest" description="Disordered" evidence="1">
    <location>
        <begin position="1"/>
        <end position="31"/>
    </location>
</feature>
<keyword evidence="3" id="KW-1185">Reference proteome</keyword>
<protein>
    <submittedName>
        <fullName evidence="2">(African queen) hypothetical protein</fullName>
    </submittedName>
</protein>
<name>A0A8J2VXI4_9NEOP</name>
<dbReference type="OrthoDB" id="7449809at2759"/>
<evidence type="ECO:0000313" key="3">
    <source>
        <dbReference type="Proteomes" id="UP000789524"/>
    </source>
</evidence>
<comment type="caution">
    <text evidence="2">The sequence shown here is derived from an EMBL/GenBank/DDBJ whole genome shotgun (WGS) entry which is preliminary data.</text>
</comment>
<organism evidence="2 3">
    <name type="scientific">Danaus chrysippus</name>
    <name type="common">African queen</name>
    <dbReference type="NCBI Taxonomy" id="151541"/>
    <lineage>
        <taxon>Eukaryota</taxon>
        <taxon>Metazoa</taxon>
        <taxon>Ecdysozoa</taxon>
        <taxon>Arthropoda</taxon>
        <taxon>Hexapoda</taxon>
        <taxon>Insecta</taxon>
        <taxon>Pterygota</taxon>
        <taxon>Neoptera</taxon>
        <taxon>Endopterygota</taxon>
        <taxon>Lepidoptera</taxon>
        <taxon>Glossata</taxon>
        <taxon>Ditrysia</taxon>
        <taxon>Papilionoidea</taxon>
        <taxon>Nymphalidae</taxon>
        <taxon>Danainae</taxon>
        <taxon>Danaini</taxon>
        <taxon>Danaina</taxon>
        <taxon>Danaus</taxon>
        <taxon>Anosia</taxon>
    </lineage>
</organism>
<proteinExistence type="predicted"/>
<dbReference type="AlphaFoldDB" id="A0A8J2VXI4"/>
<feature type="region of interest" description="Disordered" evidence="1">
    <location>
        <begin position="72"/>
        <end position="123"/>
    </location>
</feature>
<evidence type="ECO:0000256" key="1">
    <source>
        <dbReference type="SAM" id="MobiDB-lite"/>
    </source>
</evidence>
<feature type="compositionally biased region" description="Basic and acidic residues" evidence="1">
    <location>
        <begin position="21"/>
        <end position="31"/>
    </location>
</feature>
<evidence type="ECO:0000313" key="2">
    <source>
        <dbReference type="EMBL" id="CAG9585408.1"/>
    </source>
</evidence>
<gene>
    <name evidence="2" type="ORF">DCHRY22_LOCUS15823</name>
</gene>
<reference evidence="2" key="1">
    <citation type="submission" date="2021-09" db="EMBL/GenBank/DDBJ databases">
        <authorList>
            <person name="Martin H S."/>
        </authorList>
    </citation>
    <scope>NUCLEOTIDE SEQUENCE</scope>
</reference>
<sequence length="123" mass="13377">MTVERSASGERRPAVSATREALLKSESLRNDRRSVRYNQLERARHAAERHSPLRTAVYARLGALRTPVSEVIAASPADQSGARADERAAPLEGPEPRASPPAEFEDPNLAGAPRPRSRESGRA</sequence>